<evidence type="ECO:0000313" key="1">
    <source>
        <dbReference type="EMBL" id="KEH41597.1"/>
    </source>
</evidence>
<sequence>MSNSLNKLGEIYANGIENMKQVFTSCFVHEKHTADRRNQIVSILKEIEGLSDAEVVMAGMLITKDNNLCDYFFHNGYSWIEEAFILVDFAIFFNSEDGDRTDSKCMFNISGGWCKIYAKNYLVYNFCCYSLAEVEIGSEWFVQVFVADIAFHLVLRLLCPILGADLCVVFDLLWLVYLVLGRVFINTLCWEKSNLLPPT</sequence>
<reference evidence="1 3" key="2">
    <citation type="journal article" date="2014" name="BMC Genomics">
        <title>An improved genome release (version Mt4.0) for the model legume Medicago truncatula.</title>
        <authorList>
            <person name="Tang H."/>
            <person name="Krishnakumar V."/>
            <person name="Bidwell S."/>
            <person name="Rosen B."/>
            <person name="Chan A."/>
            <person name="Zhou S."/>
            <person name="Gentzbittel L."/>
            <person name="Childs K.L."/>
            <person name="Yandell M."/>
            <person name="Gundlach H."/>
            <person name="Mayer K.F."/>
            <person name="Schwartz D.C."/>
            <person name="Town C.D."/>
        </authorList>
    </citation>
    <scope>GENOME REANNOTATION</scope>
    <source>
        <strain evidence="1">A17</strain>
        <strain evidence="2 3">cv. Jemalong A17</strain>
    </source>
</reference>
<evidence type="ECO:0000313" key="3">
    <source>
        <dbReference type="Proteomes" id="UP000002051"/>
    </source>
</evidence>
<dbReference type="EnsemblPlants" id="KEH41597">
    <property type="protein sequence ID" value="KEH41597"/>
    <property type="gene ID" value="MTR_1g052620"/>
</dbReference>
<keyword evidence="3" id="KW-1185">Reference proteome</keyword>
<gene>
    <name evidence="1" type="ordered locus">MTR_1g052620</name>
</gene>
<proteinExistence type="predicted"/>
<organism evidence="1 3">
    <name type="scientific">Medicago truncatula</name>
    <name type="common">Barrel medic</name>
    <name type="synonym">Medicago tribuloides</name>
    <dbReference type="NCBI Taxonomy" id="3880"/>
    <lineage>
        <taxon>Eukaryota</taxon>
        <taxon>Viridiplantae</taxon>
        <taxon>Streptophyta</taxon>
        <taxon>Embryophyta</taxon>
        <taxon>Tracheophyta</taxon>
        <taxon>Spermatophyta</taxon>
        <taxon>Magnoliopsida</taxon>
        <taxon>eudicotyledons</taxon>
        <taxon>Gunneridae</taxon>
        <taxon>Pentapetalae</taxon>
        <taxon>rosids</taxon>
        <taxon>fabids</taxon>
        <taxon>Fabales</taxon>
        <taxon>Fabaceae</taxon>
        <taxon>Papilionoideae</taxon>
        <taxon>50 kb inversion clade</taxon>
        <taxon>NPAAA clade</taxon>
        <taxon>Hologalegina</taxon>
        <taxon>IRL clade</taxon>
        <taxon>Trifolieae</taxon>
        <taxon>Medicago</taxon>
    </lineage>
</organism>
<dbReference type="HOGENOM" id="CLU_1374046_0_0_1"/>
<accession>A0A072VIE5</accession>
<name>A0A072VIE5_MEDTR</name>
<reference evidence="1 3" key="1">
    <citation type="journal article" date="2011" name="Nature">
        <title>The Medicago genome provides insight into the evolution of rhizobial symbioses.</title>
        <authorList>
            <person name="Young N.D."/>
            <person name="Debelle F."/>
            <person name="Oldroyd G.E."/>
            <person name="Geurts R."/>
            <person name="Cannon S.B."/>
            <person name="Udvardi M.K."/>
            <person name="Benedito V.A."/>
            <person name="Mayer K.F."/>
            <person name="Gouzy J."/>
            <person name="Schoof H."/>
            <person name="Van de Peer Y."/>
            <person name="Proost S."/>
            <person name="Cook D.R."/>
            <person name="Meyers B.C."/>
            <person name="Spannagl M."/>
            <person name="Cheung F."/>
            <person name="De Mita S."/>
            <person name="Krishnakumar V."/>
            <person name="Gundlach H."/>
            <person name="Zhou S."/>
            <person name="Mudge J."/>
            <person name="Bharti A.K."/>
            <person name="Murray J.D."/>
            <person name="Naoumkina M.A."/>
            <person name="Rosen B."/>
            <person name="Silverstein K.A."/>
            <person name="Tang H."/>
            <person name="Rombauts S."/>
            <person name="Zhao P.X."/>
            <person name="Zhou P."/>
            <person name="Barbe V."/>
            <person name="Bardou P."/>
            <person name="Bechner M."/>
            <person name="Bellec A."/>
            <person name="Berger A."/>
            <person name="Berges H."/>
            <person name="Bidwell S."/>
            <person name="Bisseling T."/>
            <person name="Choisne N."/>
            <person name="Couloux A."/>
            <person name="Denny R."/>
            <person name="Deshpande S."/>
            <person name="Dai X."/>
            <person name="Doyle J.J."/>
            <person name="Dudez A.M."/>
            <person name="Farmer A.D."/>
            <person name="Fouteau S."/>
            <person name="Franken C."/>
            <person name="Gibelin C."/>
            <person name="Gish J."/>
            <person name="Goldstein S."/>
            <person name="Gonzalez A.J."/>
            <person name="Green P.J."/>
            <person name="Hallab A."/>
            <person name="Hartog M."/>
            <person name="Hua A."/>
            <person name="Humphray S.J."/>
            <person name="Jeong D.H."/>
            <person name="Jing Y."/>
            <person name="Jocker A."/>
            <person name="Kenton S.M."/>
            <person name="Kim D.J."/>
            <person name="Klee K."/>
            <person name="Lai H."/>
            <person name="Lang C."/>
            <person name="Lin S."/>
            <person name="Macmil S.L."/>
            <person name="Magdelenat G."/>
            <person name="Matthews L."/>
            <person name="McCorrison J."/>
            <person name="Monaghan E.L."/>
            <person name="Mun J.H."/>
            <person name="Najar F.Z."/>
            <person name="Nicholson C."/>
            <person name="Noirot C."/>
            <person name="O'Bleness M."/>
            <person name="Paule C.R."/>
            <person name="Poulain J."/>
            <person name="Prion F."/>
            <person name="Qin B."/>
            <person name="Qu C."/>
            <person name="Retzel E.F."/>
            <person name="Riddle C."/>
            <person name="Sallet E."/>
            <person name="Samain S."/>
            <person name="Samson N."/>
            <person name="Sanders I."/>
            <person name="Saurat O."/>
            <person name="Scarpelli C."/>
            <person name="Schiex T."/>
            <person name="Segurens B."/>
            <person name="Severin A.J."/>
            <person name="Sherrier D.J."/>
            <person name="Shi R."/>
            <person name="Sims S."/>
            <person name="Singer S.R."/>
            <person name="Sinharoy S."/>
            <person name="Sterck L."/>
            <person name="Viollet A."/>
            <person name="Wang B.B."/>
            <person name="Wang K."/>
            <person name="Wang M."/>
            <person name="Wang X."/>
            <person name="Warfsmann J."/>
            <person name="Weissenbach J."/>
            <person name="White D.D."/>
            <person name="White J.D."/>
            <person name="Wiley G.B."/>
            <person name="Wincker P."/>
            <person name="Xing Y."/>
            <person name="Yang L."/>
            <person name="Yao Z."/>
            <person name="Ying F."/>
            <person name="Zhai J."/>
            <person name="Zhou L."/>
            <person name="Zuber A."/>
            <person name="Denarie J."/>
            <person name="Dixon R.A."/>
            <person name="May G.D."/>
            <person name="Schwartz D.C."/>
            <person name="Rogers J."/>
            <person name="Quetier F."/>
            <person name="Town C.D."/>
            <person name="Roe B.A."/>
        </authorList>
    </citation>
    <scope>NUCLEOTIDE SEQUENCE [LARGE SCALE GENOMIC DNA]</scope>
    <source>
        <strain evidence="1">A17</strain>
        <strain evidence="2 3">cv. Jemalong A17</strain>
    </source>
</reference>
<dbReference type="EMBL" id="CM001217">
    <property type="protein sequence ID" value="KEH41597.1"/>
    <property type="molecule type" value="Genomic_DNA"/>
</dbReference>
<evidence type="ECO:0000313" key="2">
    <source>
        <dbReference type="EnsemblPlants" id="KEH41597"/>
    </source>
</evidence>
<dbReference type="AlphaFoldDB" id="A0A072VIE5"/>
<dbReference type="Proteomes" id="UP000002051">
    <property type="component" value="Unassembled WGS sequence"/>
</dbReference>
<reference evidence="2" key="3">
    <citation type="submission" date="2015-04" db="UniProtKB">
        <authorList>
            <consortium name="EnsemblPlants"/>
        </authorList>
    </citation>
    <scope>IDENTIFICATION</scope>
    <source>
        <strain evidence="2">cv. Jemalong A17</strain>
    </source>
</reference>
<protein>
    <submittedName>
        <fullName evidence="1 2">Uncharacterized protein</fullName>
    </submittedName>
</protein>